<keyword evidence="2" id="KW-1185">Reference proteome</keyword>
<evidence type="ECO:0000313" key="1">
    <source>
        <dbReference type="EMBL" id="KAF2746760.1"/>
    </source>
</evidence>
<name>A0A6A6VB41_9PLEO</name>
<dbReference type="AlphaFoldDB" id="A0A6A6VB41"/>
<organism evidence="1 2">
    <name type="scientific">Sporormia fimetaria CBS 119925</name>
    <dbReference type="NCBI Taxonomy" id="1340428"/>
    <lineage>
        <taxon>Eukaryota</taxon>
        <taxon>Fungi</taxon>
        <taxon>Dikarya</taxon>
        <taxon>Ascomycota</taxon>
        <taxon>Pezizomycotina</taxon>
        <taxon>Dothideomycetes</taxon>
        <taxon>Pleosporomycetidae</taxon>
        <taxon>Pleosporales</taxon>
        <taxon>Sporormiaceae</taxon>
        <taxon>Sporormia</taxon>
    </lineage>
</organism>
<dbReference type="EMBL" id="MU006576">
    <property type="protein sequence ID" value="KAF2746760.1"/>
    <property type="molecule type" value="Genomic_DNA"/>
</dbReference>
<accession>A0A6A6VB41</accession>
<protein>
    <submittedName>
        <fullName evidence="1">Uncharacterized protein</fullName>
    </submittedName>
</protein>
<dbReference type="Proteomes" id="UP000799440">
    <property type="component" value="Unassembled WGS sequence"/>
</dbReference>
<gene>
    <name evidence="1" type="ORF">M011DRAFT_459153</name>
</gene>
<sequence>MAGMLQPPVENLPALQRWSDVAYIKWKSVKEGLKKTPGPLNMIVSTFIINDETLGILARVLEEDPEANDEDGYPPRFDDTEDCSHMEWGQTSVWQTTDDRGKALLGSPVGVGAAYMLIQHKSTLGAKASISTVTAWCENLMLQIAFHVSQNS</sequence>
<proteinExistence type="predicted"/>
<dbReference type="OrthoDB" id="3799914at2759"/>
<reference evidence="1" key="1">
    <citation type="journal article" date="2020" name="Stud. Mycol.">
        <title>101 Dothideomycetes genomes: a test case for predicting lifestyles and emergence of pathogens.</title>
        <authorList>
            <person name="Haridas S."/>
            <person name="Albert R."/>
            <person name="Binder M."/>
            <person name="Bloem J."/>
            <person name="Labutti K."/>
            <person name="Salamov A."/>
            <person name="Andreopoulos B."/>
            <person name="Baker S."/>
            <person name="Barry K."/>
            <person name="Bills G."/>
            <person name="Bluhm B."/>
            <person name="Cannon C."/>
            <person name="Castanera R."/>
            <person name="Culley D."/>
            <person name="Daum C."/>
            <person name="Ezra D."/>
            <person name="Gonzalez J."/>
            <person name="Henrissat B."/>
            <person name="Kuo A."/>
            <person name="Liang C."/>
            <person name="Lipzen A."/>
            <person name="Lutzoni F."/>
            <person name="Magnuson J."/>
            <person name="Mondo S."/>
            <person name="Nolan M."/>
            <person name="Ohm R."/>
            <person name="Pangilinan J."/>
            <person name="Park H.-J."/>
            <person name="Ramirez L."/>
            <person name="Alfaro M."/>
            <person name="Sun H."/>
            <person name="Tritt A."/>
            <person name="Yoshinaga Y."/>
            <person name="Zwiers L.-H."/>
            <person name="Turgeon B."/>
            <person name="Goodwin S."/>
            <person name="Spatafora J."/>
            <person name="Crous P."/>
            <person name="Grigoriev I."/>
        </authorList>
    </citation>
    <scope>NUCLEOTIDE SEQUENCE</scope>
    <source>
        <strain evidence="1">CBS 119925</strain>
    </source>
</reference>
<evidence type="ECO:0000313" key="2">
    <source>
        <dbReference type="Proteomes" id="UP000799440"/>
    </source>
</evidence>